<protein>
    <recommendedName>
        <fullName evidence="3">ADP-ribosylglycohydrolase</fullName>
    </recommendedName>
</protein>
<gene>
    <name evidence="1" type="ORF">GCM10023352_07670</name>
</gene>
<name>A0ABP9B7R5_9MICC</name>
<proteinExistence type="predicted"/>
<reference evidence="2" key="1">
    <citation type="journal article" date="2019" name="Int. J. Syst. Evol. Microbiol.">
        <title>The Global Catalogue of Microorganisms (GCM) 10K type strain sequencing project: providing services to taxonomists for standard genome sequencing and annotation.</title>
        <authorList>
            <consortium name="The Broad Institute Genomics Platform"/>
            <consortium name="The Broad Institute Genome Sequencing Center for Infectious Disease"/>
            <person name="Wu L."/>
            <person name="Ma J."/>
        </authorList>
    </citation>
    <scope>NUCLEOTIDE SEQUENCE [LARGE SCALE GENOMIC DNA]</scope>
    <source>
        <strain evidence="2">JCM 18541</strain>
    </source>
</reference>
<sequence length="378" mass="39693">MTSAFPAPSATSPAYRAALRGALLGGATGDALGYPVEMLSRTEMFERYKVKNSLELLDTLAAQPLVVSDDTQLTLYTLDGLSEVLEWNNDGQAADELACIWLAYLRWYRSTGNSYPAAAPFALTRPLDAQPSMSVARGPGKATLAALAAGEMQFISKNVNPQALGTGALIRSAPFGFLPVADDATVIKLSAHAAALTHGHPDAILSASAYALLVRHLLGSHEAIDLHMPARQALEAVLQWLGTVEQSQALPGDAALTIAALQTALRSVDSGMPLERTLESFGDLWLAPGCLGFAAYLLLSAEQEISDGDSSPALATRKALAQAVSCDGDSDSIAALTGTLLGALYTEDVFNTQTLASLDAVPALELVLENWLKQLGVS</sequence>
<accession>A0ABP9B7R5</accession>
<dbReference type="InterPro" id="IPR036705">
    <property type="entry name" value="Ribosyl_crysJ1_sf"/>
</dbReference>
<dbReference type="PANTHER" id="PTHR16222">
    <property type="entry name" value="ADP-RIBOSYLGLYCOHYDROLASE"/>
    <property type="match status" value="1"/>
</dbReference>
<dbReference type="InterPro" id="IPR005502">
    <property type="entry name" value="Ribosyl_crysJ1"/>
</dbReference>
<dbReference type="RefSeq" id="WP_345444888.1">
    <property type="nucleotide sequence ID" value="NZ_BAABKP010000001.1"/>
</dbReference>
<comment type="caution">
    <text evidence="1">The sequence shown here is derived from an EMBL/GenBank/DDBJ whole genome shotgun (WGS) entry which is preliminary data.</text>
</comment>
<evidence type="ECO:0000313" key="1">
    <source>
        <dbReference type="EMBL" id="GAA4791859.1"/>
    </source>
</evidence>
<dbReference type="SUPFAM" id="SSF101478">
    <property type="entry name" value="ADP-ribosylglycohydrolase"/>
    <property type="match status" value="1"/>
</dbReference>
<dbReference type="Proteomes" id="UP001500187">
    <property type="component" value="Unassembled WGS sequence"/>
</dbReference>
<dbReference type="InterPro" id="IPR050792">
    <property type="entry name" value="ADP-ribosylglycohydrolase"/>
</dbReference>
<keyword evidence="2" id="KW-1185">Reference proteome</keyword>
<dbReference type="PANTHER" id="PTHR16222:SF12">
    <property type="entry name" value="ADP-RIBOSYLGLYCOHYDROLASE-RELATED"/>
    <property type="match status" value="1"/>
</dbReference>
<organism evidence="1 2">
    <name type="scientific">Rothia endophytica</name>
    <dbReference type="NCBI Taxonomy" id="1324766"/>
    <lineage>
        <taxon>Bacteria</taxon>
        <taxon>Bacillati</taxon>
        <taxon>Actinomycetota</taxon>
        <taxon>Actinomycetes</taxon>
        <taxon>Micrococcales</taxon>
        <taxon>Micrococcaceae</taxon>
        <taxon>Rothia</taxon>
    </lineage>
</organism>
<dbReference type="Gene3D" id="1.10.4080.10">
    <property type="entry name" value="ADP-ribosylation/Crystallin J1"/>
    <property type="match status" value="1"/>
</dbReference>
<dbReference type="Pfam" id="PF03747">
    <property type="entry name" value="ADP_ribosyl_GH"/>
    <property type="match status" value="1"/>
</dbReference>
<evidence type="ECO:0000313" key="2">
    <source>
        <dbReference type="Proteomes" id="UP001500187"/>
    </source>
</evidence>
<dbReference type="EMBL" id="BAABKP010000001">
    <property type="protein sequence ID" value="GAA4791859.1"/>
    <property type="molecule type" value="Genomic_DNA"/>
</dbReference>
<evidence type="ECO:0008006" key="3">
    <source>
        <dbReference type="Google" id="ProtNLM"/>
    </source>
</evidence>